<comment type="caution">
    <text evidence="7">The sequence shown here is derived from an EMBL/GenBank/DDBJ whole genome shotgun (WGS) entry which is preliminary data.</text>
</comment>
<dbReference type="GO" id="GO:0005524">
    <property type="term" value="F:ATP binding"/>
    <property type="evidence" value="ECO:0007669"/>
    <property type="project" value="UniProtKB-KW"/>
</dbReference>
<dbReference type="EMBL" id="JAAVLX010000004">
    <property type="protein sequence ID" value="NOJ40832.1"/>
    <property type="molecule type" value="Genomic_DNA"/>
</dbReference>
<accession>A0A7Y4LVW5</accession>
<comment type="similarity">
    <text evidence="1">Belongs to the ATP-dependent AMP-binding enzyme family.</text>
</comment>
<evidence type="ECO:0000256" key="1">
    <source>
        <dbReference type="ARBA" id="ARBA00006432"/>
    </source>
</evidence>
<evidence type="ECO:0000256" key="2">
    <source>
        <dbReference type="ARBA" id="ARBA00022598"/>
    </source>
</evidence>
<dbReference type="FunFam" id="3.30.300.30:FF:000028">
    <property type="entry name" value="AMP-dependent synthetase"/>
    <property type="match status" value="1"/>
</dbReference>
<keyword evidence="3" id="KW-0547">Nucleotide-binding</keyword>
<dbReference type="Proteomes" id="UP000544122">
    <property type="component" value="Unassembled WGS sequence"/>
</dbReference>
<dbReference type="RefSeq" id="WP_171580060.1">
    <property type="nucleotide sequence ID" value="NZ_JAAVLX010000004.1"/>
</dbReference>
<dbReference type="AlphaFoldDB" id="A0A7Y4LVW5"/>
<dbReference type="InterPro" id="IPR051087">
    <property type="entry name" value="Mitochondrial_ACSM"/>
</dbReference>
<dbReference type="GO" id="GO:0006637">
    <property type="term" value="P:acyl-CoA metabolic process"/>
    <property type="evidence" value="ECO:0007669"/>
    <property type="project" value="TreeGrafter"/>
</dbReference>
<evidence type="ECO:0000256" key="4">
    <source>
        <dbReference type="ARBA" id="ARBA00022840"/>
    </source>
</evidence>
<dbReference type="InterPro" id="IPR045851">
    <property type="entry name" value="AMP-bd_C_sf"/>
</dbReference>
<dbReference type="GO" id="GO:0015645">
    <property type="term" value="F:fatty acid ligase activity"/>
    <property type="evidence" value="ECO:0007669"/>
    <property type="project" value="TreeGrafter"/>
</dbReference>
<dbReference type="Gene3D" id="3.40.50.12780">
    <property type="entry name" value="N-terminal domain of ligase-like"/>
    <property type="match status" value="1"/>
</dbReference>
<keyword evidence="8" id="KW-1185">Reference proteome</keyword>
<dbReference type="GO" id="GO:0006633">
    <property type="term" value="P:fatty acid biosynthetic process"/>
    <property type="evidence" value="ECO:0007669"/>
    <property type="project" value="TreeGrafter"/>
</dbReference>
<dbReference type="PANTHER" id="PTHR43605:SF10">
    <property type="entry name" value="ACYL-COA SYNTHETASE MEDIUM CHAIN FAMILY MEMBER 3"/>
    <property type="match status" value="1"/>
</dbReference>
<dbReference type="InterPro" id="IPR042099">
    <property type="entry name" value="ANL_N_sf"/>
</dbReference>
<feature type="domain" description="AMP-dependent synthetase/ligase" evidence="5">
    <location>
        <begin position="49"/>
        <end position="406"/>
    </location>
</feature>
<organism evidence="7 8">
    <name type="scientific">Bradyrhizobium australiense</name>
    <dbReference type="NCBI Taxonomy" id="2721161"/>
    <lineage>
        <taxon>Bacteria</taxon>
        <taxon>Pseudomonadati</taxon>
        <taxon>Pseudomonadota</taxon>
        <taxon>Alphaproteobacteria</taxon>
        <taxon>Hyphomicrobiales</taxon>
        <taxon>Nitrobacteraceae</taxon>
        <taxon>Bradyrhizobium</taxon>
    </lineage>
</organism>
<evidence type="ECO:0000313" key="8">
    <source>
        <dbReference type="Proteomes" id="UP000544122"/>
    </source>
</evidence>
<dbReference type="Gene3D" id="3.30.300.30">
    <property type="match status" value="1"/>
</dbReference>
<name>A0A7Y4LVW5_9BRAD</name>
<evidence type="ECO:0000259" key="6">
    <source>
        <dbReference type="Pfam" id="PF13193"/>
    </source>
</evidence>
<dbReference type="InterPro" id="IPR025110">
    <property type="entry name" value="AMP-bd_C"/>
</dbReference>
<keyword evidence="2" id="KW-0436">Ligase</keyword>
<evidence type="ECO:0000256" key="3">
    <source>
        <dbReference type="ARBA" id="ARBA00022741"/>
    </source>
</evidence>
<reference evidence="7 8" key="1">
    <citation type="submission" date="2020-03" db="EMBL/GenBank/DDBJ databases">
        <title>Bradyrhizobium diversity isolated from nodules of Indigofera sp.</title>
        <authorList>
            <person name="Klepa M."/>
            <person name="Helene L."/>
            <person name="Hungria M."/>
        </authorList>
    </citation>
    <scope>NUCLEOTIDE SEQUENCE [LARGE SCALE GENOMIC DNA]</scope>
    <source>
        <strain evidence="7 8">WSM 1791</strain>
    </source>
</reference>
<dbReference type="Pfam" id="PF00501">
    <property type="entry name" value="AMP-binding"/>
    <property type="match status" value="1"/>
</dbReference>
<dbReference type="GO" id="GO:0004321">
    <property type="term" value="F:fatty-acyl-CoA synthase activity"/>
    <property type="evidence" value="ECO:0007669"/>
    <property type="project" value="TreeGrafter"/>
</dbReference>
<evidence type="ECO:0000259" key="5">
    <source>
        <dbReference type="Pfam" id="PF00501"/>
    </source>
</evidence>
<dbReference type="InterPro" id="IPR000873">
    <property type="entry name" value="AMP-dep_synth/lig_dom"/>
</dbReference>
<protein>
    <submittedName>
        <fullName evidence="7">AMP-binding protein</fullName>
    </submittedName>
</protein>
<dbReference type="FunFam" id="3.40.50.12780:FF:000058">
    <property type="entry name" value="Acetyl-coenzyme A synthetase"/>
    <property type="match status" value="1"/>
</dbReference>
<dbReference type="Pfam" id="PF13193">
    <property type="entry name" value="AMP-binding_C"/>
    <property type="match status" value="1"/>
</dbReference>
<dbReference type="PANTHER" id="PTHR43605">
    <property type="entry name" value="ACYL-COENZYME A SYNTHETASE"/>
    <property type="match status" value="1"/>
</dbReference>
<evidence type="ECO:0000313" key="7">
    <source>
        <dbReference type="EMBL" id="NOJ40832.1"/>
    </source>
</evidence>
<keyword evidence="4" id="KW-0067">ATP-binding</keyword>
<dbReference type="GO" id="GO:0016405">
    <property type="term" value="F:CoA-ligase activity"/>
    <property type="evidence" value="ECO:0007669"/>
    <property type="project" value="UniProtKB-ARBA"/>
</dbReference>
<proteinExistence type="inferred from homology"/>
<feature type="domain" description="AMP-binding enzyme C-terminal" evidence="6">
    <location>
        <begin position="456"/>
        <end position="534"/>
    </location>
</feature>
<gene>
    <name evidence="7" type="ORF">HCN58_14675</name>
</gene>
<sequence length="576" mass="63404">MTTFQEARAFLLKHRTDYDAAVKGFRWPDPVPFNWALDWFDAELAQNPESRDRTALWIVDPGDKETKLSFATLSRRSNQVANVLHAQGLKRGDHLLLLLGNVVPLWETMLAAMKLGVVVIPATTLLTPDELRDRLDRGRARAVVASQDQIAKFAGLGGDGLVRIVIGATSKHDGWLPFEQAGSASEEFTPDGPTNADDPMLLYFTSGTTAKPKLVRHSQRSYPVGHLSTMFWLGLQPGDVHLNISSPGWAKHAWSCFFAPWNAGATVFVVNQPRFDAKALLTTIGRCGVTTLCAPPTVWRLFIQEKLADFKVSLREVCGAGEPLNPEVIDQVKAAWGLTIRDGYGQTETAALAGNSPGQKVKVGSMGRPLPGYLVRITDNDGHLTKEGEVTLVLGADRPAGLMQGYQGDDGKLSGADGELYRSGDVVFADDEGYLTFVGRSDDVFKSSDYRISPFELESVLLEHEQVAEAAVVPSPDPIRLAIPKAYVLLVSGVERSPETALSIFKHLHTRLAPFKRIRKIELVTELPKTISGKIRRVQLRRLEHDNNRGDALRGAEFREEEFPELQKVRTAGLES</sequence>
<dbReference type="SUPFAM" id="SSF56801">
    <property type="entry name" value="Acetyl-CoA synthetase-like"/>
    <property type="match status" value="1"/>
</dbReference>